<reference evidence="2" key="1">
    <citation type="submission" date="2022-11" db="UniProtKB">
        <authorList>
            <consortium name="WormBaseParasite"/>
        </authorList>
    </citation>
    <scope>IDENTIFICATION</scope>
</reference>
<evidence type="ECO:0000313" key="1">
    <source>
        <dbReference type="Proteomes" id="UP000887565"/>
    </source>
</evidence>
<evidence type="ECO:0000313" key="2">
    <source>
        <dbReference type="WBParaSite" id="nRc.2.0.1.t40615-RA"/>
    </source>
</evidence>
<dbReference type="AlphaFoldDB" id="A0A915KR99"/>
<name>A0A915KR99_ROMCU</name>
<protein>
    <submittedName>
        <fullName evidence="2">Uncharacterized protein</fullName>
    </submittedName>
</protein>
<organism evidence="1 2">
    <name type="scientific">Romanomermis culicivorax</name>
    <name type="common">Nematode worm</name>
    <dbReference type="NCBI Taxonomy" id="13658"/>
    <lineage>
        <taxon>Eukaryota</taxon>
        <taxon>Metazoa</taxon>
        <taxon>Ecdysozoa</taxon>
        <taxon>Nematoda</taxon>
        <taxon>Enoplea</taxon>
        <taxon>Dorylaimia</taxon>
        <taxon>Mermithida</taxon>
        <taxon>Mermithoidea</taxon>
        <taxon>Mermithidae</taxon>
        <taxon>Romanomermis</taxon>
    </lineage>
</organism>
<sequence>MMLDTILNSKTHKNASPDRKAYNLIKGQSGLKFHCATWQKKIGCFPTDSFSAKFMKGYEQIND</sequence>
<dbReference type="Proteomes" id="UP000887565">
    <property type="component" value="Unplaced"/>
</dbReference>
<proteinExistence type="predicted"/>
<keyword evidence="1" id="KW-1185">Reference proteome</keyword>
<dbReference type="WBParaSite" id="nRc.2.0.1.t40615-RA">
    <property type="protein sequence ID" value="nRc.2.0.1.t40615-RA"/>
    <property type="gene ID" value="nRc.2.0.1.g40615"/>
</dbReference>
<accession>A0A915KR99</accession>